<organism evidence="3 4">
    <name type="scientific">Enterococcus durans</name>
    <dbReference type="NCBI Taxonomy" id="53345"/>
    <lineage>
        <taxon>Bacteria</taxon>
        <taxon>Bacillati</taxon>
        <taxon>Bacillota</taxon>
        <taxon>Bacilli</taxon>
        <taxon>Lactobacillales</taxon>
        <taxon>Enterococcaceae</taxon>
        <taxon>Enterococcus</taxon>
    </lineage>
</organism>
<name>A0A367CI95_9ENTE</name>
<reference evidence="3 4" key="1">
    <citation type="submission" date="2015-06" db="EMBL/GenBank/DDBJ databases">
        <title>The Genome Sequence of Enterococcus durans 4EA1.</title>
        <authorList>
            <consortium name="The Broad Institute Genomics Platform"/>
            <consortium name="The Broad Institute Genome Sequencing Center for Infectious Disease"/>
            <person name="Earl A.M."/>
            <person name="Van Tyne D."/>
            <person name="Lebreton F."/>
            <person name="Saavedra J.T."/>
            <person name="Gilmore M.S."/>
            <person name="Manson Mcguire A."/>
            <person name="Clock S."/>
            <person name="Crupain M."/>
            <person name="Rangan U."/>
            <person name="Young S."/>
            <person name="Abouelleil A."/>
            <person name="Cao P."/>
            <person name="Chapman S.B."/>
            <person name="Griggs A."/>
            <person name="Priest M."/>
            <person name="Shea T."/>
            <person name="Wortman J."/>
            <person name="Nusbaum C."/>
            <person name="Birren B."/>
        </authorList>
    </citation>
    <scope>NUCLEOTIDE SEQUENCE [LARGE SCALE GENOMIC DNA]</scope>
    <source>
        <strain evidence="3 4">4EA1</strain>
    </source>
</reference>
<evidence type="ECO:0000313" key="4">
    <source>
        <dbReference type="Proteomes" id="UP000252797"/>
    </source>
</evidence>
<evidence type="ECO:0000256" key="1">
    <source>
        <dbReference type="SAM" id="Phobius"/>
    </source>
</evidence>
<gene>
    <name evidence="3" type="ORF">EA71_00504</name>
</gene>
<evidence type="ECO:0000313" key="3">
    <source>
        <dbReference type="EMBL" id="RCA12297.1"/>
    </source>
</evidence>
<comment type="caution">
    <text evidence="3">The sequence shown here is derived from an EMBL/GenBank/DDBJ whole genome shotgun (WGS) entry which is preliminary data.</text>
</comment>
<feature type="transmembrane region" description="Helical" evidence="1">
    <location>
        <begin position="172"/>
        <end position="198"/>
    </location>
</feature>
<dbReference type="AlphaFoldDB" id="A0A367CI95"/>
<dbReference type="Proteomes" id="UP000252797">
    <property type="component" value="Unassembled WGS sequence"/>
</dbReference>
<protein>
    <submittedName>
        <fullName evidence="3">Uncharacterized protein</fullName>
    </submittedName>
</protein>
<dbReference type="EMBL" id="LEPB01000001">
    <property type="protein sequence ID" value="RCA12297.1"/>
    <property type="molecule type" value="Genomic_DNA"/>
</dbReference>
<feature type="chain" id="PRO_5039669634" evidence="2">
    <location>
        <begin position="26"/>
        <end position="265"/>
    </location>
</feature>
<dbReference type="RefSeq" id="WP_113845265.1">
    <property type="nucleotide sequence ID" value="NZ_LEPB01000001.1"/>
</dbReference>
<proteinExistence type="predicted"/>
<feature type="signal peptide" evidence="2">
    <location>
        <begin position="1"/>
        <end position="25"/>
    </location>
</feature>
<keyword evidence="1" id="KW-1133">Transmembrane helix</keyword>
<evidence type="ECO:0000256" key="2">
    <source>
        <dbReference type="SAM" id="SignalP"/>
    </source>
</evidence>
<keyword evidence="2" id="KW-0732">Signal</keyword>
<keyword evidence="1" id="KW-0472">Membrane</keyword>
<accession>A0A367CI95</accession>
<sequence>MKINKFIVSGMALGAMLTAVTPTVANGIVYADDIISQSTLNSDQEATNNSDKITVNSELSENSLISNVEIEDTMQSELIESNDSTAIDIQKMTSEQADYFRRVVSESTKSIENIETSEQQAVATKYMLGVFDSSSVYYQNLSKAQADMQIELMEKFGIQPDIRTMLRSSHGLISVGVLATVINTALSFITGGSISAYVKKKGWNMLVNQLQSRVAATIRISQLNKIIGGLSKTIVVVLDPGTYIANLIDNSSYDKIRGNVWIELT</sequence>
<keyword evidence="1" id="KW-0812">Transmembrane</keyword>